<keyword evidence="1" id="KW-0472">Membrane</keyword>
<accession>A0A5C3M1Z1</accession>
<feature type="transmembrane region" description="Helical" evidence="1">
    <location>
        <begin position="144"/>
        <end position="165"/>
    </location>
</feature>
<keyword evidence="1" id="KW-1133">Transmembrane helix</keyword>
<evidence type="ECO:0000259" key="3">
    <source>
        <dbReference type="Pfam" id="PF20151"/>
    </source>
</evidence>
<proteinExistence type="predicted"/>
<evidence type="ECO:0000313" key="5">
    <source>
        <dbReference type="Proteomes" id="UP000308652"/>
    </source>
</evidence>
<feature type="chain" id="PRO_5022659581" description="DUF6533 domain-containing protein" evidence="2">
    <location>
        <begin position="24"/>
        <end position="282"/>
    </location>
</feature>
<protein>
    <recommendedName>
        <fullName evidence="3">DUF6533 domain-containing protein</fullName>
    </recommendedName>
</protein>
<dbReference type="InterPro" id="IPR045340">
    <property type="entry name" value="DUF6533"/>
</dbReference>
<dbReference type="Pfam" id="PF20151">
    <property type="entry name" value="DUF6533"/>
    <property type="match status" value="1"/>
</dbReference>
<reference evidence="4 5" key="1">
    <citation type="journal article" date="2019" name="Nat. Ecol. Evol.">
        <title>Megaphylogeny resolves global patterns of mushroom evolution.</title>
        <authorList>
            <person name="Varga T."/>
            <person name="Krizsan K."/>
            <person name="Foldi C."/>
            <person name="Dima B."/>
            <person name="Sanchez-Garcia M."/>
            <person name="Sanchez-Ramirez S."/>
            <person name="Szollosi G.J."/>
            <person name="Szarkandi J.G."/>
            <person name="Papp V."/>
            <person name="Albert L."/>
            <person name="Andreopoulos W."/>
            <person name="Angelini C."/>
            <person name="Antonin V."/>
            <person name="Barry K.W."/>
            <person name="Bougher N.L."/>
            <person name="Buchanan P."/>
            <person name="Buyck B."/>
            <person name="Bense V."/>
            <person name="Catcheside P."/>
            <person name="Chovatia M."/>
            <person name="Cooper J."/>
            <person name="Damon W."/>
            <person name="Desjardin D."/>
            <person name="Finy P."/>
            <person name="Geml J."/>
            <person name="Haridas S."/>
            <person name="Hughes K."/>
            <person name="Justo A."/>
            <person name="Karasinski D."/>
            <person name="Kautmanova I."/>
            <person name="Kiss B."/>
            <person name="Kocsube S."/>
            <person name="Kotiranta H."/>
            <person name="LaButti K.M."/>
            <person name="Lechner B.E."/>
            <person name="Liimatainen K."/>
            <person name="Lipzen A."/>
            <person name="Lukacs Z."/>
            <person name="Mihaltcheva S."/>
            <person name="Morgado L.N."/>
            <person name="Niskanen T."/>
            <person name="Noordeloos M.E."/>
            <person name="Ohm R.A."/>
            <person name="Ortiz-Santana B."/>
            <person name="Ovrebo C."/>
            <person name="Racz N."/>
            <person name="Riley R."/>
            <person name="Savchenko A."/>
            <person name="Shiryaev A."/>
            <person name="Soop K."/>
            <person name="Spirin V."/>
            <person name="Szebenyi C."/>
            <person name="Tomsovsky M."/>
            <person name="Tulloss R.E."/>
            <person name="Uehling J."/>
            <person name="Grigoriev I.V."/>
            <person name="Vagvolgyi C."/>
            <person name="Papp T."/>
            <person name="Martin F.M."/>
            <person name="Miettinen O."/>
            <person name="Hibbett D.S."/>
            <person name="Nagy L.G."/>
        </authorList>
    </citation>
    <scope>NUCLEOTIDE SEQUENCE [LARGE SCALE GENOMIC DNA]</scope>
    <source>
        <strain evidence="4 5">CBS 166.37</strain>
    </source>
</reference>
<dbReference type="Proteomes" id="UP000308652">
    <property type="component" value="Unassembled WGS sequence"/>
</dbReference>
<dbReference type="AlphaFoldDB" id="A0A5C3M1Z1"/>
<feature type="signal peptide" evidence="2">
    <location>
        <begin position="1"/>
        <end position="23"/>
    </location>
</feature>
<gene>
    <name evidence="4" type="ORF">BDQ12DRAFT_326471</name>
</gene>
<sequence>MSFGLIVVATCALLANDWLFTIGDEINYIWPGPWNMGKVLFFLTRYPAFADSALTLYHNVAFSLSAAECTLNIRITEEFILTARVWALYDRSRSVTVFLVVLYVLSGAASTAGLWFAGSVETFLAMDLISPSFPGCYPRTTSTALFIAIVVLPIDQTVIFLMTLLKAIKYRHEGTTSFVKVFFCDGIMYYITLQLVCIGNWVGFFLHIEEFLFLYINLQRAMHAILSARILIHLRREAIRNVSVDGVANSGGTSVGVIAFANPSLVEANENSDPRRSQTWSI</sequence>
<dbReference type="EMBL" id="ML213625">
    <property type="protein sequence ID" value="TFK35021.1"/>
    <property type="molecule type" value="Genomic_DNA"/>
</dbReference>
<name>A0A5C3M1Z1_9AGAR</name>
<feature type="transmembrane region" description="Helical" evidence="1">
    <location>
        <begin position="186"/>
        <end position="206"/>
    </location>
</feature>
<keyword evidence="2" id="KW-0732">Signal</keyword>
<evidence type="ECO:0000256" key="1">
    <source>
        <dbReference type="SAM" id="Phobius"/>
    </source>
</evidence>
<feature type="domain" description="DUF6533" evidence="3">
    <location>
        <begin position="7"/>
        <end position="49"/>
    </location>
</feature>
<organism evidence="4 5">
    <name type="scientific">Crucibulum laeve</name>
    <dbReference type="NCBI Taxonomy" id="68775"/>
    <lineage>
        <taxon>Eukaryota</taxon>
        <taxon>Fungi</taxon>
        <taxon>Dikarya</taxon>
        <taxon>Basidiomycota</taxon>
        <taxon>Agaricomycotina</taxon>
        <taxon>Agaricomycetes</taxon>
        <taxon>Agaricomycetidae</taxon>
        <taxon>Agaricales</taxon>
        <taxon>Agaricineae</taxon>
        <taxon>Nidulariaceae</taxon>
        <taxon>Crucibulum</taxon>
    </lineage>
</organism>
<keyword evidence="1" id="KW-0812">Transmembrane</keyword>
<keyword evidence="5" id="KW-1185">Reference proteome</keyword>
<evidence type="ECO:0000313" key="4">
    <source>
        <dbReference type="EMBL" id="TFK35021.1"/>
    </source>
</evidence>
<dbReference type="OrthoDB" id="2958007at2759"/>
<feature type="transmembrane region" description="Helical" evidence="1">
    <location>
        <begin position="95"/>
        <end position="117"/>
    </location>
</feature>
<evidence type="ECO:0000256" key="2">
    <source>
        <dbReference type="SAM" id="SignalP"/>
    </source>
</evidence>